<dbReference type="Pfam" id="PF07729">
    <property type="entry name" value="FCD"/>
    <property type="match status" value="1"/>
</dbReference>
<organism evidence="5 6">
    <name type="scientific">Tenuibacillus multivorans</name>
    <dbReference type="NCBI Taxonomy" id="237069"/>
    <lineage>
        <taxon>Bacteria</taxon>
        <taxon>Bacillati</taxon>
        <taxon>Bacillota</taxon>
        <taxon>Bacilli</taxon>
        <taxon>Bacillales</taxon>
        <taxon>Bacillaceae</taxon>
        <taxon>Tenuibacillus</taxon>
    </lineage>
</organism>
<reference evidence="5 6" key="1">
    <citation type="submission" date="2016-10" db="EMBL/GenBank/DDBJ databases">
        <authorList>
            <person name="de Groot N.N."/>
        </authorList>
    </citation>
    <scope>NUCLEOTIDE SEQUENCE [LARGE SCALE GENOMIC DNA]</scope>
    <source>
        <strain evidence="5 6">CGMCC 1.3442</strain>
    </source>
</reference>
<dbReference type="SUPFAM" id="SSF48008">
    <property type="entry name" value="GntR ligand-binding domain-like"/>
    <property type="match status" value="1"/>
</dbReference>
<dbReference type="OrthoDB" id="114741at2"/>
<evidence type="ECO:0000256" key="2">
    <source>
        <dbReference type="ARBA" id="ARBA00023125"/>
    </source>
</evidence>
<keyword evidence="2 5" id="KW-0238">DNA-binding</keyword>
<dbReference type="Proteomes" id="UP000199334">
    <property type="component" value="Unassembled WGS sequence"/>
</dbReference>
<dbReference type="InterPro" id="IPR036388">
    <property type="entry name" value="WH-like_DNA-bd_sf"/>
</dbReference>
<dbReference type="Gene3D" id="1.10.10.10">
    <property type="entry name" value="Winged helix-like DNA-binding domain superfamily/Winged helix DNA-binding domain"/>
    <property type="match status" value="1"/>
</dbReference>
<dbReference type="EMBL" id="FNIG01000010">
    <property type="protein sequence ID" value="SDN85348.1"/>
    <property type="molecule type" value="Genomic_DNA"/>
</dbReference>
<dbReference type="AlphaFoldDB" id="A0A1H0ESI5"/>
<name>A0A1H0ESI5_9BACI</name>
<sequence>MNKKQKAYNYMKSKIIEGLYVPGQRIVINQLVKELETSAIPIREAVRQLEAEGLIEYQDNIGPVVTPIDESQYIETLTVLAILEGYATALSKDHLPAQELSNLKNINHDMMLALDEFDFTEFGALNRKFHDKIYQFCPNKHLVDTVRETSRKLDSIRVTGSTFHPKRAQSSIEEHERIIELLNQKVDFEMIEHEVRKHKMNTVAAYKNQKERTSNTNRFYF</sequence>
<dbReference type="GO" id="GO:0003677">
    <property type="term" value="F:DNA binding"/>
    <property type="evidence" value="ECO:0007669"/>
    <property type="project" value="UniProtKB-KW"/>
</dbReference>
<accession>A0A1H0ESI5</accession>
<evidence type="ECO:0000259" key="4">
    <source>
        <dbReference type="PROSITE" id="PS50949"/>
    </source>
</evidence>
<evidence type="ECO:0000256" key="1">
    <source>
        <dbReference type="ARBA" id="ARBA00023015"/>
    </source>
</evidence>
<keyword evidence="1" id="KW-0805">Transcription regulation</keyword>
<dbReference type="RefSeq" id="WP_093857612.1">
    <property type="nucleotide sequence ID" value="NZ_BJVZ01000007.1"/>
</dbReference>
<evidence type="ECO:0000313" key="6">
    <source>
        <dbReference type="Proteomes" id="UP000199334"/>
    </source>
</evidence>
<dbReference type="PANTHER" id="PTHR43537:SF5">
    <property type="entry name" value="UXU OPERON TRANSCRIPTIONAL REGULATOR"/>
    <property type="match status" value="1"/>
</dbReference>
<dbReference type="GO" id="GO:0003700">
    <property type="term" value="F:DNA-binding transcription factor activity"/>
    <property type="evidence" value="ECO:0007669"/>
    <property type="project" value="InterPro"/>
</dbReference>
<dbReference type="SUPFAM" id="SSF46785">
    <property type="entry name" value="Winged helix' DNA-binding domain"/>
    <property type="match status" value="1"/>
</dbReference>
<dbReference type="CDD" id="cd07377">
    <property type="entry name" value="WHTH_GntR"/>
    <property type="match status" value="1"/>
</dbReference>
<proteinExistence type="predicted"/>
<evidence type="ECO:0000313" key="5">
    <source>
        <dbReference type="EMBL" id="SDN85348.1"/>
    </source>
</evidence>
<dbReference type="InterPro" id="IPR011711">
    <property type="entry name" value="GntR_C"/>
</dbReference>
<dbReference type="PROSITE" id="PS50949">
    <property type="entry name" value="HTH_GNTR"/>
    <property type="match status" value="1"/>
</dbReference>
<dbReference type="InterPro" id="IPR008920">
    <property type="entry name" value="TF_FadR/GntR_C"/>
</dbReference>
<dbReference type="InterPro" id="IPR036390">
    <property type="entry name" value="WH_DNA-bd_sf"/>
</dbReference>
<keyword evidence="3" id="KW-0804">Transcription</keyword>
<feature type="domain" description="HTH gntR-type" evidence="4">
    <location>
        <begin position="1"/>
        <end position="68"/>
    </location>
</feature>
<dbReference type="PANTHER" id="PTHR43537">
    <property type="entry name" value="TRANSCRIPTIONAL REGULATOR, GNTR FAMILY"/>
    <property type="match status" value="1"/>
</dbReference>
<dbReference type="SMART" id="SM00345">
    <property type="entry name" value="HTH_GNTR"/>
    <property type="match status" value="1"/>
</dbReference>
<evidence type="ECO:0000256" key="3">
    <source>
        <dbReference type="ARBA" id="ARBA00023163"/>
    </source>
</evidence>
<keyword evidence="6" id="KW-1185">Reference proteome</keyword>
<dbReference type="Pfam" id="PF00392">
    <property type="entry name" value="GntR"/>
    <property type="match status" value="1"/>
</dbReference>
<dbReference type="Gene3D" id="1.20.120.530">
    <property type="entry name" value="GntR ligand-binding domain-like"/>
    <property type="match status" value="1"/>
</dbReference>
<protein>
    <submittedName>
        <fullName evidence="5">DNA-binding transcriptional regulator, GntR family</fullName>
    </submittedName>
</protein>
<gene>
    <name evidence="5" type="ORF">SAMN05216498_0046</name>
</gene>
<dbReference type="InterPro" id="IPR000524">
    <property type="entry name" value="Tscrpt_reg_HTH_GntR"/>
</dbReference>
<dbReference type="STRING" id="237069.SAMN05216498_0046"/>